<dbReference type="Pfam" id="PF09339">
    <property type="entry name" value="HTH_IclR"/>
    <property type="match status" value="1"/>
</dbReference>
<name>T0H958_9SPHN</name>
<reference evidence="6 7" key="1">
    <citation type="journal article" date="2013" name="Genome Announc.">
        <title>Draft Genome Sequence of Sphingobium lactosutens Strain DS20T, Isolated from a Hexachlorocyclohexane Dumpsite.</title>
        <authorList>
            <person name="Kumar R."/>
            <person name="Dwivedi V."/>
            <person name="Negi V."/>
            <person name="Khurana J.P."/>
            <person name="Lal R."/>
        </authorList>
    </citation>
    <scope>NUCLEOTIDE SEQUENCE [LARGE SCALE GENOMIC DNA]</scope>
    <source>
        <strain evidence="6 7">DS20</strain>
    </source>
</reference>
<dbReference type="GO" id="GO:0045892">
    <property type="term" value="P:negative regulation of DNA-templated transcription"/>
    <property type="evidence" value="ECO:0007669"/>
    <property type="project" value="TreeGrafter"/>
</dbReference>
<evidence type="ECO:0000256" key="2">
    <source>
        <dbReference type="ARBA" id="ARBA00023125"/>
    </source>
</evidence>
<protein>
    <recommendedName>
        <fullName evidence="8">IclR family transcriptional regulator</fullName>
    </recommendedName>
</protein>
<dbReference type="Gene3D" id="1.10.10.10">
    <property type="entry name" value="Winged helix-like DNA-binding domain superfamily/Winged helix DNA-binding domain"/>
    <property type="match status" value="1"/>
</dbReference>
<proteinExistence type="predicted"/>
<dbReference type="GO" id="GO:0003677">
    <property type="term" value="F:DNA binding"/>
    <property type="evidence" value="ECO:0007669"/>
    <property type="project" value="UniProtKB-KW"/>
</dbReference>
<gene>
    <name evidence="6" type="ORF">RLDS_18780</name>
</gene>
<dbReference type="OrthoDB" id="6057486at2"/>
<dbReference type="EMBL" id="ATDP01000101">
    <property type="protein sequence ID" value="EQB12821.1"/>
    <property type="molecule type" value="Genomic_DNA"/>
</dbReference>
<evidence type="ECO:0000256" key="1">
    <source>
        <dbReference type="ARBA" id="ARBA00023015"/>
    </source>
</evidence>
<dbReference type="PATRIC" id="fig|1331060.3.peg.3626"/>
<dbReference type="GO" id="GO:0003700">
    <property type="term" value="F:DNA-binding transcription factor activity"/>
    <property type="evidence" value="ECO:0007669"/>
    <property type="project" value="TreeGrafter"/>
</dbReference>
<dbReference type="AlphaFoldDB" id="T0H958"/>
<feature type="domain" description="IclR-ED" evidence="5">
    <location>
        <begin position="74"/>
        <end position="256"/>
    </location>
</feature>
<dbReference type="PANTHER" id="PTHR30136:SF7">
    <property type="entry name" value="HTH-TYPE TRANSCRIPTIONAL REGULATOR KDGR-RELATED"/>
    <property type="match status" value="1"/>
</dbReference>
<dbReference type="InterPro" id="IPR005471">
    <property type="entry name" value="Tscrpt_reg_IclR_N"/>
</dbReference>
<dbReference type="PANTHER" id="PTHR30136">
    <property type="entry name" value="HELIX-TURN-HELIX TRANSCRIPTIONAL REGULATOR, ICLR FAMILY"/>
    <property type="match status" value="1"/>
</dbReference>
<evidence type="ECO:0000313" key="7">
    <source>
        <dbReference type="Proteomes" id="UP000015531"/>
    </source>
</evidence>
<dbReference type="RefSeq" id="WP_021227319.1">
    <property type="nucleotide sequence ID" value="NZ_ATDP01000101.1"/>
</dbReference>
<keyword evidence="3" id="KW-0804">Transcription</keyword>
<evidence type="ECO:0008006" key="8">
    <source>
        <dbReference type="Google" id="ProtNLM"/>
    </source>
</evidence>
<dbReference type="SMART" id="SM00346">
    <property type="entry name" value="HTH_ICLR"/>
    <property type="match status" value="1"/>
</dbReference>
<evidence type="ECO:0000313" key="6">
    <source>
        <dbReference type="EMBL" id="EQB12821.1"/>
    </source>
</evidence>
<dbReference type="InterPro" id="IPR014757">
    <property type="entry name" value="Tscrpt_reg_IclR_C"/>
</dbReference>
<dbReference type="Proteomes" id="UP000015531">
    <property type="component" value="Unassembled WGS sequence"/>
</dbReference>
<dbReference type="InterPro" id="IPR036390">
    <property type="entry name" value="WH_DNA-bd_sf"/>
</dbReference>
<dbReference type="InterPro" id="IPR029016">
    <property type="entry name" value="GAF-like_dom_sf"/>
</dbReference>
<organism evidence="6 7">
    <name type="scientific">Sphingobium lactosutens DS20</name>
    <dbReference type="NCBI Taxonomy" id="1331060"/>
    <lineage>
        <taxon>Bacteria</taxon>
        <taxon>Pseudomonadati</taxon>
        <taxon>Pseudomonadota</taxon>
        <taxon>Alphaproteobacteria</taxon>
        <taxon>Sphingomonadales</taxon>
        <taxon>Sphingomonadaceae</taxon>
        <taxon>Sphingobium</taxon>
    </lineage>
</organism>
<dbReference type="SUPFAM" id="SSF46785">
    <property type="entry name" value="Winged helix' DNA-binding domain"/>
    <property type="match status" value="1"/>
</dbReference>
<dbReference type="eggNOG" id="COG1414">
    <property type="taxonomic scope" value="Bacteria"/>
</dbReference>
<dbReference type="Gene3D" id="3.30.450.40">
    <property type="match status" value="1"/>
</dbReference>
<dbReference type="PROSITE" id="PS51078">
    <property type="entry name" value="ICLR_ED"/>
    <property type="match status" value="1"/>
</dbReference>
<evidence type="ECO:0000259" key="5">
    <source>
        <dbReference type="PROSITE" id="PS51078"/>
    </source>
</evidence>
<dbReference type="PROSITE" id="PS51077">
    <property type="entry name" value="HTH_ICLR"/>
    <property type="match status" value="1"/>
</dbReference>
<keyword evidence="2" id="KW-0238">DNA-binding</keyword>
<evidence type="ECO:0000259" key="4">
    <source>
        <dbReference type="PROSITE" id="PS51077"/>
    </source>
</evidence>
<keyword evidence="7" id="KW-1185">Reference proteome</keyword>
<dbReference type="SUPFAM" id="SSF55781">
    <property type="entry name" value="GAF domain-like"/>
    <property type="match status" value="1"/>
</dbReference>
<evidence type="ECO:0000256" key="3">
    <source>
        <dbReference type="ARBA" id="ARBA00023163"/>
    </source>
</evidence>
<accession>T0H958</accession>
<sequence>MRSGPKASYAAPAVEKAFEILTLLGDRPGGLMITEMAVLMDRSVGEIFRIVIVLEKLGYLRKSPADDRYSVAYKLLELAFRATPAQDLVAAATPTMRKLVVDTGQSCHLVVINEGAGLVIAREQNPGVRGFSLRLGAEVNLLTSCSGAVLLTYLPADMRQNVIDQALRLSTTGISLNDMDAKFAVIRKRGFEQRKSFITRGVTDLSYPIFGYDGKVVAALTIPFLELIDGSQKIDMVSCKRILGAAAAEISDTLGHTPAGSMKGND</sequence>
<dbReference type="InterPro" id="IPR036388">
    <property type="entry name" value="WH-like_DNA-bd_sf"/>
</dbReference>
<dbReference type="InterPro" id="IPR050707">
    <property type="entry name" value="HTH_MetabolicPath_Reg"/>
</dbReference>
<dbReference type="Pfam" id="PF01614">
    <property type="entry name" value="IclR_C"/>
    <property type="match status" value="1"/>
</dbReference>
<keyword evidence="1" id="KW-0805">Transcription regulation</keyword>
<comment type="caution">
    <text evidence="6">The sequence shown here is derived from an EMBL/GenBank/DDBJ whole genome shotgun (WGS) entry which is preliminary data.</text>
</comment>
<feature type="domain" description="HTH iclR-type" evidence="4">
    <location>
        <begin position="11"/>
        <end position="73"/>
    </location>
</feature>